<accession>A0ABR1VLB7</accession>
<evidence type="ECO:0000313" key="3">
    <source>
        <dbReference type="Proteomes" id="UP001446871"/>
    </source>
</evidence>
<evidence type="ECO:0000256" key="1">
    <source>
        <dbReference type="SAM" id="MobiDB-lite"/>
    </source>
</evidence>
<keyword evidence="3" id="KW-1185">Reference proteome</keyword>
<feature type="compositionally biased region" description="Basic and acidic residues" evidence="1">
    <location>
        <begin position="422"/>
        <end position="434"/>
    </location>
</feature>
<feature type="compositionally biased region" description="Acidic residues" evidence="1">
    <location>
        <begin position="479"/>
        <end position="489"/>
    </location>
</feature>
<feature type="compositionally biased region" description="Polar residues" evidence="1">
    <location>
        <begin position="212"/>
        <end position="223"/>
    </location>
</feature>
<comment type="caution">
    <text evidence="2">The sequence shown here is derived from an EMBL/GenBank/DDBJ whole genome shotgun (WGS) entry which is preliminary data.</text>
</comment>
<evidence type="ECO:0008006" key="4">
    <source>
        <dbReference type="Google" id="ProtNLM"/>
    </source>
</evidence>
<protein>
    <recommendedName>
        <fullName evidence="4">C2H2-type domain-containing protein</fullName>
    </recommendedName>
</protein>
<gene>
    <name evidence="2" type="ORF">PG996_004995</name>
</gene>
<reference evidence="2 3" key="1">
    <citation type="submission" date="2023-01" db="EMBL/GenBank/DDBJ databases">
        <title>Analysis of 21 Apiospora genomes using comparative genomics revels a genus with tremendous synthesis potential of carbohydrate active enzymes and secondary metabolites.</title>
        <authorList>
            <person name="Sorensen T."/>
        </authorList>
    </citation>
    <scope>NUCLEOTIDE SEQUENCE [LARGE SCALE GENOMIC DNA]</scope>
    <source>
        <strain evidence="2 3">CBS 83171</strain>
    </source>
</reference>
<feature type="compositionally biased region" description="Basic and acidic residues" evidence="1">
    <location>
        <begin position="468"/>
        <end position="478"/>
    </location>
</feature>
<dbReference type="PANTHER" id="PTHR38166:SF1">
    <property type="entry name" value="C2H2-TYPE DOMAIN-CONTAINING PROTEIN"/>
    <property type="match status" value="1"/>
</dbReference>
<sequence length="817" mass="91408">MADRAGPVPKLNSRQLEKWLICFSVSVGIEVSRSLSALHTLVFVEGGYELDTRKAQFEETTPAVFPSYGRHSSQSRPPAHLSLPRFSHTDIIVLVHAADILNVPISKILDQDMKLELLAASLSPTQKEPTKRGAKVGTKSKPSHHKHASPSSTHHSRSPAVTPLPDHPDDFSLGISSPRLAKHFASVTEVPRSRDKPPQHKGAVTDAHDSGTRLSSPKSTSCPTKRVHSENIGVSKQEPPETCDRPHGEIHVGEESTAVPWINICLQSGKAVSPDLNLVHQDQSPRTSLKEEYESTETIDLKRHTTESSCESRFALPAVIKSPVSIISHPCSPTPSNELSGDRPSLVTTSNLLSEPEESLIESDELSVSDLDDELMRLEDRHLDDELVAVINTVSVKLLSGFRPAKASREGPRKHFRGLVKLRKEGETSSREELSAESTEVVEEETSTSASDPEKPKNLPSIRPNKRPWSDGGKRDRNEDDEDEDDDEENARIPKKLKTVHCDAGRKFLACPFWKLNARRHRDCFRRKMDGIPRVKQHLKRNHYTYNYCCERCKSVFVDKEPYQAHLRQQCTFKEVDEPEWIPYQTRLALAKKSKPQFSDSQKWVEMWGLLFPGISPPSSAYIDPSLSEDLSEFRLYAHNHGPRVVWEELETIGVRFEMDSPEMRLDLINTAIRRSQEQLLDDWVSSRSLLPEAPNDMPEHNGESSAEVQEIQEADQNAVERTVVIARQEAPRATPSLDNLPGDDVPAVSNKHQTLVPLSGMALDPDVSNDRIEEVPRDNGLENGAELDLFIDFWPGAMGGFGEMEAHLYEDIQGLS</sequence>
<feature type="region of interest" description="Disordered" evidence="1">
    <location>
        <begin position="404"/>
        <end position="492"/>
    </location>
</feature>
<name>A0ABR1VLB7_9PEZI</name>
<dbReference type="PANTHER" id="PTHR38166">
    <property type="entry name" value="C2H2-TYPE DOMAIN-CONTAINING PROTEIN-RELATED"/>
    <property type="match status" value="1"/>
</dbReference>
<dbReference type="EMBL" id="JAQQWM010000003">
    <property type="protein sequence ID" value="KAK8071647.1"/>
    <property type="molecule type" value="Genomic_DNA"/>
</dbReference>
<feature type="region of interest" description="Disordered" evidence="1">
    <location>
        <begin position="124"/>
        <end position="245"/>
    </location>
</feature>
<evidence type="ECO:0000313" key="2">
    <source>
        <dbReference type="EMBL" id="KAK8071647.1"/>
    </source>
</evidence>
<dbReference type="Proteomes" id="UP001446871">
    <property type="component" value="Unassembled WGS sequence"/>
</dbReference>
<proteinExistence type="predicted"/>
<organism evidence="2 3">
    <name type="scientific">Apiospora saccharicola</name>
    <dbReference type="NCBI Taxonomy" id="335842"/>
    <lineage>
        <taxon>Eukaryota</taxon>
        <taxon>Fungi</taxon>
        <taxon>Dikarya</taxon>
        <taxon>Ascomycota</taxon>
        <taxon>Pezizomycotina</taxon>
        <taxon>Sordariomycetes</taxon>
        <taxon>Xylariomycetidae</taxon>
        <taxon>Amphisphaeriales</taxon>
        <taxon>Apiosporaceae</taxon>
        <taxon>Apiospora</taxon>
    </lineage>
</organism>